<dbReference type="Gene3D" id="1.10.10.2910">
    <property type="match status" value="1"/>
</dbReference>
<dbReference type="Pfam" id="PF06114">
    <property type="entry name" value="Peptidase_M78"/>
    <property type="match status" value="1"/>
</dbReference>
<gene>
    <name evidence="3" type="ORF">A0071_04275</name>
    <name evidence="2" type="ORF">A0071_05170</name>
</gene>
<keyword evidence="4" id="KW-1185">Reference proteome</keyword>
<dbReference type="EMBL" id="CP063091">
    <property type="protein sequence ID" value="QOR03595.1"/>
    <property type="molecule type" value="Genomic_DNA"/>
</dbReference>
<dbReference type="PANTHER" id="PTHR43236">
    <property type="entry name" value="ANTITOXIN HIGA1"/>
    <property type="match status" value="1"/>
</dbReference>
<feature type="domain" description="IrrE N-terminal-like" evidence="1">
    <location>
        <begin position="55"/>
        <end position="178"/>
    </location>
</feature>
<dbReference type="PANTHER" id="PTHR43236:SF2">
    <property type="entry name" value="BLL0069 PROTEIN"/>
    <property type="match status" value="1"/>
</dbReference>
<accession>A0ABX6TV54</accession>
<dbReference type="InterPro" id="IPR052345">
    <property type="entry name" value="Rad_response_metalloprotease"/>
</dbReference>
<name>A0ABX6TV54_9BACT</name>
<dbReference type="EMBL" id="CP063091">
    <property type="protein sequence ID" value="QOR05154.1"/>
    <property type="molecule type" value="Genomic_DNA"/>
</dbReference>
<organism evidence="2 4">
    <name type="scientific">Campylobacter cuniculorum</name>
    <dbReference type="NCBI Taxonomy" id="374106"/>
    <lineage>
        <taxon>Bacteria</taxon>
        <taxon>Pseudomonadati</taxon>
        <taxon>Campylobacterota</taxon>
        <taxon>Epsilonproteobacteria</taxon>
        <taxon>Campylobacterales</taxon>
        <taxon>Campylobacteraceae</taxon>
        <taxon>Campylobacter</taxon>
    </lineage>
</organism>
<sequence length="186" mass="21464">MRLKNCLSRHLKTLYKKEGVMIVISPKEQISLIADDIRTKYSTSFPVNVIEIANNLGLKVYTYNEKNPNISGMLNANKKEIFINENDLPLRQKFSIAHEIGHWVLDYKSIAPQKDIFEISYRNVISKQELKEVRANHFAACLIMPEEETKKAWALNNYDIDDTAKYLSVSRSALTFRLDNLGLLNE</sequence>
<evidence type="ECO:0000313" key="2">
    <source>
        <dbReference type="EMBL" id="QOR03595.1"/>
    </source>
</evidence>
<evidence type="ECO:0000259" key="1">
    <source>
        <dbReference type="Pfam" id="PF06114"/>
    </source>
</evidence>
<reference evidence="2 4" key="1">
    <citation type="submission" date="2020-10" db="EMBL/GenBank/DDBJ databases">
        <title>Campylobacter and Helicobacter PacBio genomes.</title>
        <authorList>
            <person name="Lane C."/>
        </authorList>
    </citation>
    <scope>NUCLEOTIDE SEQUENCE [LARGE SCALE GENOMIC DNA]</scope>
    <source>
        <strain evidence="2 4">2010D-8469</strain>
    </source>
</reference>
<dbReference type="RefSeq" id="WP_169732376.1">
    <property type="nucleotide sequence ID" value="NZ_CP063091.1"/>
</dbReference>
<evidence type="ECO:0000313" key="4">
    <source>
        <dbReference type="Proteomes" id="UP000594874"/>
    </source>
</evidence>
<protein>
    <submittedName>
        <fullName evidence="2">ImmA/IrrE family metallo-endopeptidase</fullName>
    </submittedName>
</protein>
<dbReference type="InterPro" id="IPR010359">
    <property type="entry name" value="IrrE_HExxH"/>
</dbReference>
<dbReference type="Proteomes" id="UP000594874">
    <property type="component" value="Chromosome"/>
</dbReference>
<evidence type="ECO:0000313" key="3">
    <source>
        <dbReference type="EMBL" id="QOR05154.1"/>
    </source>
</evidence>
<proteinExistence type="predicted"/>